<evidence type="ECO:0000256" key="1">
    <source>
        <dbReference type="SAM" id="MobiDB-lite"/>
    </source>
</evidence>
<dbReference type="PROSITE" id="PS50033">
    <property type="entry name" value="UBX"/>
    <property type="match status" value="1"/>
</dbReference>
<name>A0A2V1AY28_9ASCO</name>
<feature type="compositionally biased region" description="Polar residues" evidence="1">
    <location>
        <begin position="383"/>
        <end position="393"/>
    </location>
</feature>
<dbReference type="Pfam" id="PF14555">
    <property type="entry name" value="UBA_4"/>
    <property type="match status" value="1"/>
</dbReference>
<evidence type="ECO:0000313" key="3">
    <source>
        <dbReference type="EMBL" id="PVH22263.1"/>
    </source>
</evidence>
<dbReference type="GeneID" id="37010620"/>
<dbReference type="PANTHER" id="PTHR23322">
    <property type="entry name" value="FAS-ASSOCIATED PROTEIN"/>
    <property type="match status" value="1"/>
</dbReference>
<dbReference type="CDD" id="cd02958">
    <property type="entry name" value="UAS"/>
    <property type="match status" value="1"/>
</dbReference>
<dbReference type="EMBL" id="PKFO01000007">
    <property type="protein sequence ID" value="PVH22263.1"/>
    <property type="molecule type" value="Genomic_DNA"/>
</dbReference>
<gene>
    <name evidence="3" type="ORF">CXQ85_005290</name>
</gene>
<comment type="caution">
    <text evidence="3">The sequence shown here is derived from an EMBL/GenBank/DDBJ whole genome shotgun (WGS) entry which is preliminary data.</text>
</comment>
<dbReference type="Gene3D" id="1.10.8.10">
    <property type="entry name" value="DNA helicase RuvA subunit, C-terminal domain"/>
    <property type="match status" value="1"/>
</dbReference>
<reference evidence="3 4" key="1">
    <citation type="submission" date="2017-12" db="EMBL/GenBank/DDBJ databases">
        <title>Genome Sequence of a Multidrug-Resistant Candida haemulonii Isolate from a Patient with Chronic Leg Ulcers in Israel.</title>
        <authorList>
            <person name="Chow N.A."/>
            <person name="Gade L."/>
            <person name="Batra D."/>
            <person name="Rowe L.A."/>
            <person name="Ben-Ami R."/>
            <person name="Loparev V.N."/>
            <person name="Litvintseva A.P."/>
        </authorList>
    </citation>
    <scope>NUCLEOTIDE SEQUENCE [LARGE SCALE GENOMIC DNA]</scope>
    <source>
        <strain evidence="3 4">B11899</strain>
    </source>
</reference>
<evidence type="ECO:0000259" key="2">
    <source>
        <dbReference type="PROSITE" id="PS50033"/>
    </source>
</evidence>
<organism evidence="3 4">
    <name type="scientific">Candidozyma haemuli</name>
    <dbReference type="NCBI Taxonomy" id="45357"/>
    <lineage>
        <taxon>Eukaryota</taxon>
        <taxon>Fungi</taxon>
        <taxon>Dikarya</taxon>
        <taxon>Ascomycota</taxon>
        <taxon>Saccharomycotina</taxon>
        <taxon>Pichiomycetes</taxon>
        <taxon>Metschnikowiaceae</taxon>
        <taxon>Candidozyma</taxon>
    </lineage>
</organism>
<dbReference type="Proteomes" id="UP000244309">
    <property type="component" value="Unassembled WGS sequence"/>
</dbReference>
<dbReference type="SMART" id="SM00594">
    <property type="entry name" value="UAS"/>
    <property type="match status" value="1"/>
</dbReference>
<dbReference type="AlphaFoldDB" id="A0A2V1AY28"/>
<dbReference type="Pfam" id="PF13899">
    <property type="entry name" value="Thioredoxin_7"/>
    <property type="match status" value="1"/>
</dbReference>
<feature type="compositionally biased region" description="Acidic residues" evidence="1">
    <location>
        <begin position="146"/>
        <end position="159"/>
    </location>
</feature>
<accession>A0A2V1AY28</accession>
<protein>
    <recommendedName>
        <fullName evidence="2">UBX domain-containing protein</fullName>
    </recommendedName>
</protein>
<keyword evidence="4" id="KW-1185">Reference proteome</keyword>
<feature type="domain" description="UBX" evidence="2">
    <location>
        <begin position="394"/>
        <end position="480"/>
    </location>
</feature>
<dbReference type="InterPro" id="IPR001012">
    <property type="entry name" value="UBX_dom"/>
</dbReference>
<dbReference type="GO" id="GO:0043130">
    <property type="term" value="F:ubiquitin binding"/>
    <property type="evidence" value="ECO:0007669"/>
    <property type="project" value="TreeGrafter"/>
</dbReference>
<dbReference type="InterPro" id="IPR036249">
    <property type="entry name" value="Thioredoxin-like_sf"/>
</dbReference>
<dbReference type="STRING" id="45357.A0A2V1AY28"/>
<dbReference type="Pfam" id="PF00789">
    <property type="entry name" value="UBX"/>
    <property type="match status" value="1"/>
</dbReference>
<dbReference type="GO" id="GO:0005634">
    <property type="term" value="C:nucleus"/>
    <property type="evidence" value="ECO:0007669"/>
    <property type="project" value="TreeGrafter"/>
</dbReference>
<dbReference type="OrthoDB" id="270602at2759"/>
<dbReference type="PANTHER" id="PTHR23322:SF6">
    <property type="entry name" value="UBX DOMAIN-CONTAINING PROTEIN 7"/>
    <property type="match status" value="1"/>
</dbReference>
<dbReference type="GO" id="GO:0043161">
    <property type="term" value="P:proteasome-mediated ubiquitin-dependent protein catabolic process"/>
    <property type="evidence" value="ECO:0007669"/>
    <property type="project" value="TreeGrafter"/>
</dbReference>
<dbReference type="CDD" id="cd01767">
    <property type="entry name" value="UBX"/>
    <property type="match status" value="1"/>
</dbReference>
<feature type="region of interest" description="Disordered" evidence="1">
    <location>
        <begin position="44"/>
        <end position="63"/>
    </location>
</feature>
<proteinExistence type="predicted"/>
<dbReference type="Gene3D" id="3.40.30.10">
    <property type="entry name" value="Glutaredoxin"/>
    <property type="match status" value="1"/>
</dbReference>
<feature type="region of interest" description="Disordered" evidence="1">
    <location>
        <begin position="371"/>
        <end position="393"/>
    </location>
</feature>
<feature type="compositionally biased region" description="Gly residues" evidence="1">
    <location>
        <begin position="44"/>
        <end position="59"/>
    </location>
</feature>
<dbReference type="InterPro" id="IPR006577">
    <property type="entry name" value="UAS"/>
</dbReference>
<evidence type="ECO:0000313" key="4">
    <source>
        <dbReference type="Proteomes" id="UP000244309"/>
    </source>
</evidence>
<dbReference type="VEuPathDB" id="FungiDB:CXQ85_005290"/>
<sequence length="482" mass="54556">MDNDIATFLAFTGTEDEATAKRFLDLTGNNIEYAVQLFMESGANGPGGASGTSGGGGGSSNDEDIAQRLQQEAYQENVREADANVHRHETLMDSWSDMAGMQNPVDRINDMFGRGRVGVFNQRFEEEDDMDEFDDADDSDEPQVVELHDDDEDDDDEVIDLDRETSPPRNRRSRVRQDRMNDLTSTQRRLAQLFKPPFDLIERTNLDGAKQKGRAEKKWILMNIQDQSEFQCQVLNRDFWSKPEIKHCVKENFIFLQFQNDSVNGESYVNFYHLDGFPHISILDPMTGERVHKWKDGEVPDAEEWLADVELFLEKFSLNPNSNNPHVKHEVKFDPDAMSEEQQIEFAMRQSAVENKGKSADDAIAIDEDEAAAEPAEEKDTFESISAQSHTEPTSGSVTRIQFRFPNGKRLIHKFDFENDTVLTIFQWLKQVLADADESTYGISSSDRFTISSVGKPKLIESLDEAIGAAGLKNASILLEKE</sequence>
<dbReference type="InterPro" id="IPR029071">
    <property type="entry name" value="Ubiquitin-like_domsf"/>
</dbReference>
<dbReference type="SMART" id="SM00166">
    <property type="entry name" value="UBX"/>
    <property type="match status" value="1"/>
</dbReference>
<dbReference type="SUPFAM" id="SSF54236">
    <property type="entry name" value="Ubiquitin-like"/>
    <property type="match status" value="1"/>
</dbReference>
<dbReference type="RefSeq" id="XP_025343203.1">
    <property type="nucleotide sequence ID" value="XM_025488887.1"/>
</dbReference>
<dbReference type="InterPro" id="IPR050730">
    <property type="entry name" value="UBX_domain-protein"/>
</dbReference>
<feature type="region of interest" description="Disordered" evidence="1">
    <location>
        <begin position="146"/>
        <end position="182"/>
    </location>
</feature>
<dbReference type="SUPFAM" id="SSF52833">
    <property type="entry name" value="Thioredoxin-like"/>
    <property type="match status" value="1"/>
</dbReference>
<dbReference type="Gene3D" id="3.10.20.90">
    <property type="entry name" value="Phosphatidylinositol 3-kinase Catalytic Subunit, Chain A, domain 1"/>
    <property type="match status" value="1"/>
</dbReference>